<accession>D9QMQ2</accession>
<evidence type="ECO:0000313" key="2">
    <source>
        <dbReference type="EMBL" id="ADL00222.1"/>
    </source>
</evidence>
<keyword evidence="1" id="KW-0472">Membrane</keyword>
<feature type="transmembrane region" description="Helical" evidence="1">
    <location>
        <begin position="80"/>
        <end position="100"/>
    </location>
</feature>
<dbReference type="BioCyc" id="BSUB633149:G1GM8-909-MONOMER"/>
<dbReference type="Proteomes" id="UP000002696">
    <property type="component" value="Chromosome"/>
</dbReference>
<dbReference type="HOGENOM" id="CLU_147880_0_0_5"/>
<dbReference type="eggNOG" id="ENOG5032XVS">
    <property type="taxonomic scope" value="Bacteria"/>
</dbReference>
<dbReference type="OrthoDB" id="119964at2"/>
<dbReference type="STRING" id="633149.Bresu_0909"/>
<dbReference type="RefSeq" id="WP_013268325.1">
    <property type="nucleotide sequence ID" value="NC_014375.1"/>
</dbReference>
<organism evidence="2 3">
    <name type="scientific">Brevundimonas subvibrioides (strain ATCC 15264 / DSM 4735 / LMG 14903 / NBRC 16000 / CB 81)</name>
    <name type="common">Caulobacter subvibrioides</name>
    <dbReference type="NCBI Taxonomy" id="633149"/>
    <lineage>
        <taxon>Bacteria</taxon>
        <taxon>Pseudomonadati</taxon>
        <taxon>Pseudomonadota</taxon>
        <taxon>Alphaproteobacteria</taxon>
        <taxon>Caulobacterales</taxon>
        <taxon>Caulobacteraceae</taxon>
        <taxon>Brevundimonas</taxon>
    </lineage>
</organism>
<feature type="transmembrane region" description="Helical" evidence="1">
    <location>
        <begin position="21"/>
        <end position="41"/>
    </location>
</feature>
<keyword evidence="1" id="KW-0812">Transmembrane</keyword>
<evidence type="ECO:0008006" key="4">
    <source>
        <dbReference type="Google" id="ProtNLM"/>
    </source>
</evidence>
<keyword evidence="3" id="KW-1185">Reference proteome</keyword>
<dbReference type="InParanoid" id="D9QMQ2"/>
<dbReference type="KEGG" id="bsb:Bresu_0909"/>
<keyword evidence="1" id="KW-1133">Transmembrane helix</keyword>
<reference evidence="3" key="1">
    <citation type="journal article" date="2011" name="J. Bacteriol.">
        <title>Genome sequences of eight morphologically diverse alphaproteobacteria.</title>
        <authorList>
            <consortium name="US DOE Joint Genome Institute"/>
            <person name="Brown P.J."/>
            <person name="Kysela D.T."/>
            <person name="Buechlein A."/>
            <person name="Hemmerich C."/>
            <person name="Brun Y.V."/>
        </authorList>
    </citation>
    <scope>NUCLEOTIDE SEQUENCE [LARGE SCALE GENOMIC DNA]</scope>
    <source>
        <strain evidence="3">ATCC 15264 / DSM 4735 / LMG 14903 / NBRC 16000 / CB 81</strain>
    </source>
</reference>
<protein>
    <recommendedName>
        <fullName evidence="4">MFS transporter</fullName>
    </recommendedName>
</protein>
<feature type="transmembrane region" description="Helical" evidence="1">
    <location>
        <begin position="112"/>
        <end position="129"/>
    </location>
</feature>
<dbReference type="EMBL" id="CP002102">
    <property type="protein sequence ID" value="ADL00222.1"/>
    <property type="molecule type" value="Genomic_DNA"/>
</dbReference>
<gene>
    <name evidence="2" type="ordered locus">Bresu_0909</name>
</gene>
<feature type="transmembrane region" description="Helical" evidence="1">
    <location>
        <begin position="47"/>
        <end position="68"/>
    </location>
</feature>
<dbReference type="AlphaFoldDB" id="D9QMQ2"/>
<name>D9QMQ2_BRESC</name>
<proteinExistence type="predicted"/>
<sequence>MQLPKTWDPAHKRYVIRTNCFMAGYVAVNVAAIFGAFDEIIGKPAGLALGLIVAAPVAGQVWATLSLINESDEFVRALTAKRFIVASGLAMALFAGWGFMESYGGAPHAPGWIVYILFWGLFGLISPFIKNTR</sequence>
<evidence type="ECO:0000313" key="3">
    <source>
        <dbReference type="Proteomes" id="UP000002696"/>
    </source>
</evidence>
<evidence type="ECO:0000256" key="1">
    <source>
        <dbReference type="SAM" id="Phobius"/>
    </source>
</evidence>